<name>A0AAW0TUK6_SCYPA</name>
<dbReference type="Proteomes" id="UP001487740">
    <property type="component" value="Unassembled WGS sequence"/>
</dbReference>
<evidence type="ECO:0000313" key="3">
    <source>
        <dbReference type="Proteomes" id="UP001487740"/>
    </source>
</evidence>
<gene>
    <name evidence="2" type="ORF">O3P69_016991</name>
</gene>
<comment type="caution">
    <text evidence="2">The sequence shown here is derived from an EMBL/GenBank/DDBJ whole genome shotgun (WGS) entry which is preliminary data.</text>
</comment>
<dbReference type="EMBL" id="JARAKH010000024">
    <property type="protein sequence ID" value="KAK8391014.1"/>
    <property type="molecule type" value="Genomic_DNA"/>
</dbReference>
<dbReference type="AlphaFoldDB" id="A0AAW0TUK6"/>
<accession>A0AAW0TUK6</accession>
<evidence type="ECO:0000256" key="1">
    <source>
        <dbReference type="SAM" id="MobiDB-lite"/>
    </source>
</evidence>
<sequence>MWIGPKLAISSCSGPILGFSRETIPRRQENHQERMKMKRAARVEAAWCGWRGCGSPSCGWWGRGSSWRLGRGVWSSLVATLDNYLSQHVSYGFQEDMPVGLSITTKHEVSAVPLKSMGKSSDERGLQQGRQGR</sequence>
<keyword evidence="3" id="KW-1185">Reference proteome</keyword>
<organism evidence="2 3">
    <name type="scientific">Scylla paramamosain</name>
    <name type="common">Mud crab</name>
    <dbReference type="NCBI Taxonomy" id="85552"/>
    <lineage>
        <taxon>Eukaryota</taxon>
        <taxon>Metazoa</taxon>
        <taxon>Ecdysozoa</taxon>
        <taxon>Arthropoda</taxon>
        <taxon>Crustacea</taxon>
        <taxon>Multicrustacea</taxon>
        <taxon>Malacostraca</taxon>
        <taxon>Eumalacostraca</taxon>
        <taxon>Eucarida</taxon>
        <taxon>Decapoda</taxon>
        <taxon>Pleocyemata</taxon>
        <taxon>Brachyura</taxon>
        <taxon>Eubrachyura</taxon>
        <taxon>Portunoidea</taxon>
        <taxon>Portunidae</taxon>
        <taxon>Portuninae</taxon>
        <taxon>Scylla</taxon>
    </lineage>
</organism>
<protein>
    <submittedName>
        <fullName evidence="2">Uncharacterized protein</fullName>
    </submittedName>
</protein>
<feature type="region of interest" description="Disordered" evidence="1">
    <location>
        <begin position="113"/>
        <end position="133"/>
    </location>
</feature>
<reference evidence="2 3" key="1">
    <citation type="submission" date="2023-03" db="EMBL/GenBank/DDBJ databases">
        <title>High-quality genome of Scylla paramamosain provides insights in environmental adaptation.</title>
        <authorList>
            <person name="Zhang L."/>
        </authorList>
    </citation>
    <scope>NUCLEOTIDE SEQUENCE [LARGE SCALE GENOMIC DNA]</scope>
    <source>
        <strain evidence="2">LZ_2023a</strain>
        <tissue evidence="2">Muscle</tissue>
    </source>
</reference>
<proteinExistence type="predicted"/>
<evidence type="ECO:0000313" key="2">
    <source>
        <dbReference type="EMBL" id="KAK8391014.1"/>
    </source>
</evidence>